<gene>
    <name evidence="1" type="ORF">DN752_03840</name>
</gene>
<sequence>MVATMAESTVLGDLEPGKKDKSCRYFKMKKIEDQKAKTAEKLVRDFIDKEAVLQTDESTTYVNLEDCVDIHIHKYPHRQRGNST</sequence>
<dbReference type="Proteomes" id="UP000248688">
    <property type="component" value="Chromosome"/>
</dbReference>
<protein>
    <recommendedName>
        <fullName evidence="3">ISXO2-like transposase domain-containing protein</fullName>
    </recommendedName>
</protein>
<evidence type="ECO:0000313" key="1">
    <source>
        <dbReference type="EMBL" id="AWW29343.1"/>
    </source>
</evidence>
<organism evidence="1 2">
    <name type="scientific">Echinicola strongylocentroti</name>
    <dbReference type="NCBI Taxonomy" id="1795355"/>
    <lineage>
        <taxon>Bacteria</taxon>
        <taxon>Pseudomonadati</taxon>
        <taxon>Bacteroidota</taxon>
        <taxon>Cytophagia</taxon>
        <taxon>Cytophagales</taxon>
        <taxon>Cyclobacteriaceae</taxon>
        <taxon>Echinicola</taxon>
    </lineage>
</organism>
<dbReference type="KEGG" id="est:DN752_03840"/>
<name>A0A2Z4IFW8_9BACT</name>
<proteinExistence type="predicted"/>
<accession>A0A2Z4IFW8</accession>
<dbReference type="OrthoDB" id="1023020at2"/>
<dbReference type="AlphaFoldDB" id="A0A2Z4IFW8"/>
<dbReference type="EMBL" id="CP030041">
    <property type="protein sequence ID" value="AWW29343.1"/>
    <property type="molecule type" value="Genomic_DNA"/>
</dbReference>
<keyword evidence="2" id="KW-1185">Reference proteome</keyword>
<reference evidence="1 2" key="1">
    <citation type="submission" date="2018-06" db="EMBL/GenBank/DDBJ databases">
        <title>Echinicola strongylocentroti sp. nov., isolated from a sea urchin Strongylocentrotus intermedius.</title>
        <authorList>
            <person name="Bae S.S."/>
        </authorList>
    </citation>
    <scope>NUCLEOTIDE SEQUENCE [LARGE SCALE GENOMIC DNA]</scope>
    <source>
        <strain evidence="1 2">MEBiC08714</strain>
    </source>
</reference>
<evidence type="ECO:0008006" key="3">
    <source>
        <dbReference type="Google" id="ProtNLM"/>
    </source>
</evidence>
<evidence type="ECO:0000313" key="2">
    <source>
        <dbReference type="Proteomes" id="UP000248688"/>
    </source>
</evidence>